<proteinExistence type="predicted"/>
<dbReference type="PaxDb" id="523849-OCC_02632"/>
<evidence type="ECO:0000313" key="2">
    <source>
        <dbReference type="Proteomes" id="UP000015502"/>
    </source>
</evidence>
<organism evidence="1 2">
    <name type="scientific">Thermococcus litoralis (strain ATCC 51850 / DSM 5473 / JCM 8560 / NS-C)</name>
    <dbReference type="NCBI Taxonomy" id="523849"/>
    <lineage>
        <taxon>Archaea</taxon>
        <taxon>Methanobacteriati</taxon>
        <taxon>Methanobacteriota</taxon>
        <taxon>Thermococci</taxon>
        <taxon>Thermococcales</taxon>
        <taxon>Thermococcaceae</taxon>
        <taxon>Thermococcus</taxon>
    </lineage>
</organism>
<dbReference type="OrthoDB" id="98552at2157"/>
<name>H3ZQM1_THELN</name>
<dbReference type="RefSeq" id="WP_004069678.1">
    <property type="nucleotide sequence ID" value="NC_022084.1"/>
</dbReference>
<dbReference type="KEGG" id="tlt:OCC_02632"/>
<dbReference type="GeneID" id="55636230"/>
<keyword evidence="2" id="KW-1185">Reference proteome</keyword>
<dbReference type="EMBL" id="CP006670">
    <property type="protein sequence ID" value="EHR77728.1"/>
    <property type="molecule type" value="Genomic_DNA"/>
</dbReference>
<evidence type="ECO:0000313" key="1">
    <source>
        <dbReference type="EMBL" id="EHR77728.1"/>
    </source>
</evidence>
<dbReference type="Proteomes" id="UP000015502">
    <property type="component" value="Chromosome"/>
</dbReference>
<reference evidence="1 2" key="1">
    <citation type="journal article" date="2012" name="J. Bacteriol.">
        <title>Genome sequence of the model hyperthermophilic archaeon Thermococcus litoralis NS-C.</title>
        <authorList>
            <person name="Gardner A.F."/>
            <person name="Kumar S."/>
            <person name="Perler F.B."/>
        </authorList>
    </citation>
    <scope>NUCLEOTIDE SEQUENCE [LARGE SCALE GENOMIC DNA]</scope>
    <source>
        <strain evidence="2">ATCC 51850 / DSM 5473 / JCM 8560 / NS-C</strain>
    </source>
</reference>
<dbReference type="STRING" id="523849.OCC_02632"/>
<sequence>MLDRINRELVDFIVARTGLSRETVIKVLKAEEAFFELEVERALKGNLSKDGNV</sequence>
<accession>H3ZQM1</accession>
<gene>
    <name evidence="1" type="ORF">OCC_02632</name>
</gene>
<dbReference type="AlphaFoldDB" id="H3ZQM1"/>
<protein>
    <submittedName>
        <fullName evidence="1">Uncharacterized protein</fullName>
    </submittedName>
</protein>
<dbReference type="HOGENOM" id="CLU_3148167_0_0_2"/>